<evidence type="ECO:0000313" key="2">
    <source>
        <dbReference type="Proteomes" id="UP000028058"/>
    </source>
</evidence>
<accession>A0A420UY51</accession>
<comment type="caution">
    <text evidence="1">The sequence shown here is derived from an EMBL/GenBank/DDBJ whole genome shotgun (WGS) entry which is preliminary data.</text>
</comment>
<reference evidence="1 2" key="1">
    <citation type="journal article" date="2014" name="Genome Announc.">
        <title>Draft Genome Sequence of Streptomyces fradiae ATCC 19609, a Strain Highly Sensitive to Antibiotics.</title>
        <authorList>
            <person name="Bekker O.B."/>
            <person name="Klimina K.M."/>
            <person name="Vatlin A.A."/>
            <person name="Zakharevich N.V."/>
            <person name="Kasianov A.S."/>
            <person name="Danilenko V.N."/>
        </authorList>
    </citation>
    <scope>NUCLEOTIDE SEQUENCE [LARGE SCALE GENOMIC DNA]</scope>
    <source>
        <strain evidence="1 2">ATCC 19609</strain>
    </source>
</reference>
<sequence>MWPPPPGALRTRPLPRESAASYLTRLAGTYQLTEPSRTSHAAIDRKFSIRTRVRSMAEHRSRRSVVQCTAAWHAAEAQSVRHRCRCAAVHVLPRLLVRDRCPGYILHQRSVAV</sequence>
<dbReference type="EMBL" id="JNAD02000013">
    <property type="protein sequence ID" value="RKM92641.1"/>
    <property type="molecule type" value="Genomic_DNA"/>
</dbReference>
<protein>
    <submittedName>
        <fullName evidence="1">Uncharacterized protein</fullName>
    </submittedName>
</protein>
<evidence type="ECO:0000313" key="1">
    <source>
        <dbReference type="EMBL" id="RKM92641.1"/>
    </source>
</evidence>
<gene>
    <name evidence="1" type="ORF">SFRA_024980</name>
</gene>
<organism evidence="1 2">
    <name type="scientific">Streptomyces xinghaiensis</name>
    <dbReference type="NCBI Taxonomy" id="1038928"/>
    <lineage>
        <taxon>Bacteria</taxon>
        <taxon>Bacillati</taxon>
        <taxon>Actinomycetota</taxon>
        <taxon>Actinomycetes</taxon>
        <taxon>Kitasatosporales</taxon>
        <taxon>Streptomycetaceae</taxon>
        <taxon>Streptomyces</taxon>
    </lineage>
</organism>
<dbReference type="AlphaFoldDB" id="A0A420UY51"/>
<keyword evidence="2" id="KW-1185">Reference proteome</keyword>
<name>A0A420UY51_9ACTN</name>
<dbReference type="Proteomes" id="UP000028058">
    <property type="component" value="Unassembled WGS sequence"/>
</dbReference>
<proteinExistence type="predicted"/>